<organism evidence="1 2">
    <name type="scientific">Glarea lozoyensis (strain ATCC 74030 / MF5533)</name>
    <dbReference type="NCBI Taxonomy" id="1104152"/>
    <lineage>
        <taxon>Eukaryota</taxon>
        <taxon>Fungi</taxon>
        <taxon>Dikarya</taxon>
        <taxon>Ascomycota</taxon>
        <taxon>Pezizomycotina</taxon>
        <taxon>Leotiomycetes</taxon>
        <taxon>Helotiales</taxon>
        <taxon>Helotiaceae</taxon>
        <taxon>Glarea</taxon>
    </lineage>
</organism>
<dbReference type="HOGENOM" id="CLU_2622249_0_0_1"/>
<evidence type="ECO:0000313" key="1">
    <source>
        <dbReference type="EMBL" id="EHK99058.1"/>
    </source>
</evidence>
<dbReference type="EMBL" id="AGUE01000129">
    <property type="protein sequence ID" value="EHK99058.1"/>
    <property type="molecule type" value="Genomic_DNA"/>
</dbReference>
<accession>H0EQU9</accession>
<dbReference type="InParanoid" id="H0EQU9"/>
<keyword evidence="2" id="KW-1185">Reference proteome</keyword>
<dbReference type="AlphaFoldDB" id="H0EQU9"/>
<evidence type="ECO:0000313" key="2">
    <source>
        <dbReference type="Proteomes" id="UP000005446"/>
    </source>
</evidence>
<reference evidence="1 2" key="1">
    <citation type="journal article" date="2012" name="Eukaryot. Cell">
        <title>Genome sequence of the fungus Glarea lozoyensis: the first genome sequence of a species from the Helotiaceae family.</title>
        <authorList>
            <person name="Youssar L."/>
            <person name="Gruening B.A."/>
            <person name="Erxleben A."/>
            <person name="Guenther S."/>
            <person name="Huettel W."/>
        </authorList>
    </citation>
    <scope>NUCLEOTIDE SEQUENCE [LARGE SCALE GENOMIC DNA]</scope>
    <source>
        <strain evidence="2">ATCC 74030 / MF5533</strain>
    </source>
</reference>
<gene>
    <name evidence="1" type="ORF">M7I_5057</name>
</gene>
<protein>
    <submittedName>
        <fullName evidence="1">Uncharacterized protein</fullName>
    </submittedName>
</protein>
<comment type="caution">
    <text evidence="1">The sequence shown here is derived from an EMBL/GenBank/DDBJ whole genome shotgun (WGS) entry which is preliminary data.</text>
</comment>
<name>H0EQU9_GLAL7</name>
<proteinExistence type="predicted"/>
<dbReference type="OrthoDB" id="2446447at2759"/>
<sequence>MKEDPLRRGLALGVVGLGGSIVSTVDVRTTGAGVVVARDIGRIITSSPSNVKAESPHLLVHRPALLFSLVKDIERRRD</sequence>
<dbReference type="Proteomes" id="UP000005446">
    <property type="component" value="Unassembled WGS sequence"/>
</dbReference>